<evidence type="ECO:0000256" key="1">
    <source>
        <dbReference type="SAM" id="SignalP"/>
    </source>
</evidence>
<dbReference type="PANTHER" id="PTHR33881:SF10">
    <property type="entry name" value="SLIT HOMOLOG 2 PROTEIN-LIKE"/>
    <property type="match status" value="1"/>
</dbReference>
<comment type="caution">
    <text evidence="2">The sequence shown here is derived from an EMBL/GenBank/DDBJ whole genome shotgun (WGS) entry which is preliminary data.</text>
</comment>
<gene>
    <name evidence="2" type="ORF">CK203_027753</name>
</gene>
<dbReference type="Proteomes" id="UP000288805">
    <property type="component" value="Unassembled WGS sequence"/>
</dbReference>
<name>A0A438IHQ1_VITVI</name>
<dbReference type="PANTHER" id="PTHR33881">
    <property type="entry name" value="NEUROGENIC LOCUS NOTCH-LIKE PROTEIN"/>
    <property type="match status" value="1"/>
</dbReference>
<dbReference type="EMBL" id="QGNW01000110">
    <property type="protein sequence ID" value="RVW96039.1"/>
    <property type="molecule type" value="Genomic_DNA"/>
</dbReference>
<reference evidence="2 3" key="1">
    <citation type="journal article" date="2018" name="PLoS Genet.">
        <title>Population sequencing reveals clonal diversity and ancestral inbreeding in the grapevine cultivar Chardonnay.</title>
        <authorList>
            <person name="Roach M.J."/>
            <person name="Johnson D.L."/>
            <person name="Bohlmann J."/>
            <person name="van Vuuren H.J."/>
            <person name="Jones S.J."/>
            <person name="Pretorius I.S."/>
            <person name="Schmidt S.A."/>
            <person name="Borneman A.R."/>
        </authorList>
    </citation>
    <scope>NUCLEOTIDE SEQUENCE [LARGE SCALE GENOMIC DNA]</scope>
    <source>
        <strain evidence="3">cv. Chardonnay</strain>
        <tissue evidence="2">Leaf</tissue>
    </source>
</reference>
<dbReference type="AlphaFoldDB" id="A0A438IHQ1"/>
<dbReference type="OrthoDB" id="1914642at2759"/>
<protein>
    <recommendedName>
        <fullName evidence="4">EGF-like domain-containing protein</fullName>
    </recommendedName>
</protein>
<organism evidence="2 3">
    <name type="scientific">Vitis vinifera</name>
    <name type="common">Grape</name>
    <dbReference type="NCBI Taxonomy" id="29760"/>
    <lineage>
        <taxon>Eukaryota</taxon>
        <taxon>Viridiplantae</taxon>
        <taxon>Streptophyta</taxon>
        <taxon>Embryophyta</taxon>
        <taxon>Tracheophyta</taxon>
        <taxon>Spermatophyta</taxon>
        <taxon>Magnoliopsida</taxon>
        <taxon>eudicotyledons</taxon>
        <taxon>Gunneridae</taxon>
        <taxon>Pentapetalae</taxon>
        <taxon>rosids</taxon>
        <taxon>Vitales</taxon>
        <taxon>Vitaceae</taxon>
        <taxon>Viteae</taxon>
        <taxon>Vitis</taxon>
    </lineage>
</organism>
<feature type="signal peptide" evidence="1">
    <location>
        <begin position="1"/>
        <end position="23"/>
    </location>
</feature>
<proteinExistence type="predicted"/>
<keyword evidence="1" id="KW-0732">Signal</keyword>
<dbReference type="Gramene" id="Vitis14g00671.t01">
    <property type="protein sequence ID" value="Vitis14g00671.t01.CDS"/>
    <property type="gene ID" value="Vitis14g00671"/>
</dbReference>
<evidence type="ECO:0008006" key="4">
    <source>
        <dbReference type="Google" id="ProtNLM"/>
    </source>
</evidence>
<evidence type="ECO:0000313" key="3">
    <source>
        <dbReference type="Proteomes" id="UP000288805"/>
    </source>
</evidence>
<dbReference type="KEGG" id="vvi:100267439"/>
<sequence>MASTNLMASMALLLLLLPLSAMGDDWSPALSPFLDNLCDEVECGKGTCKASLEYKFNFICECDSGWKRTRGDNEDGLKYLPCVIPNCTLDYSCMTAPSPAPAVPHNESAFDPCYWMYCGEGKCTRSSAYGYKCECNSGYQNLLNISVYPCYSECALGSDCEKLGIKVSNSTSSSNSGDGSGGGSFLPGKAHWVALVLISMGLLLWK</sequence>
<feature type="chain" id="PRO_5019486496" description="EGF-like domain-containing protein" evidence="1">
    <location>
        <begin position="24"/>
        <end position="206"/>
    </location>
</feature>
<evidence type="ECO:0000313" key="2">
    <source>
        <dbReference type="EMBL" id="RVW96039.1"/>
    </source>
</evidence>
<accession>A0A438IHQ1</accession>
<dbReference type="OMA" id="TGMVMWS"/>